<keyword evidence="10" id="KW-0173">Coenzyme A biosynthesis</keyword>
<evidence type="ECO:0000256" key="1">
    <source>
        <dbReference type="ARBA" id="ARBA00001958"/>
    </source>
</evidence>
<dbReference type="GO" id="GO:0004594">
    <property type="term" value="F:pantothenate kinase activity"/>
    <property type="evidence" value="ECO:0007669"/>
    <property type="project" value="InterPro"/>
</dbReference>
<dbReference type="GO" id="GO:0005737">
    <property type="term" value="C:cytoplasm"/>
    <property type="evidence" value="ECO:0007669"/>
    <property type="project" value="UniProtKB-SubCell"/>
</dbReference>
<comment type="subcellular location">
    <subcellularLocation>
        <location evidence="2">Cytoplasm</location>
    </subcellularLocation>
</comment>
<evidence type="ECO:0000256" key="6">
    <source>
        <dbReference type="ARBA" id="ARBA00022741"/>
    </source>
</evidence>
<evidence type="ECO:0000256" key="12">
    <source>
        <dbReference type="ARBA" id="ARBA00040883"/>
    </source>
</evidence>
<organism evidence="13">
    <name type="scientific">hydrothermal vent metagenome</name>
    <dbReference type="NCBI Taxonomy" id="652676"/>
    <lineage>
        <taxon>unclassified sequences</taxon>
        <taxon>metagenomes</taxon>
        <taxon>ecological metagenomes</taxon>
    </lineage>
</organism>
<evidence type="ECO:0000256" key="5">
    <source>
        <dbReference type="ARBA" id="ARBA00022679"/>
    </source>
</evidence>
<dbReference type="EMBL" id="FPHY01000141">
    <property type="protein sequence ID" value="SFV87037.1"/>
    <property type="molecule type" value="Genomic_DNA"/>
</dbReference>
<name>A0A1W1DZJ4_9ZZZZ</name>
<keyword evidence="6" id="KW-0547">Nucleotide-binding</keyword>
<gene>
    <name evidence="13" type="ORF">MNB_SUP05-SYMBIONT-4-111</name>
</gene>
<keyword evidence="5 13" id="KW-0808">Transferase</keyword>
<comment type="cofactor">
    <cofactor evidence="1">
        <name>K(+)</name>
        <dbReference type="ChEBI" id="CHEBI:29103"/>
    </cofactor>
</comment>
<evidence type="ECO:0000256" key="7">
    <source>
        <dbReference type="ARBA" id="ARBA00022777"/>
    </source>
</evidence>
<keyword evidence="9" id="KW-0630">Potassium</keyword>
<comment type="similarity">
    <text evidence="11">Belongs to the type III pantothenate kinase family.</text>
</comment>
<sequence length="200" mass="22378">MVSSHLFVDIGNSSISWKIDGNYYSVNIADFQPNEIPPHQDSTIACVAHSELISYFTNSIIIQPKPFTRLIFDYNLEQLGVDRFLGLVAGVEKYPEQNFMLIDIGTFVTIDTVQDGKHIDGGITPGLYQLQAGKKFAGDDSQASWKMGTENMLRDYINERVANFEGKILITGGGQKIVNIERGEYHQNLVITGMEIINEQ</sequence>
<evidence type="ECO:0000256" key="3">
    <source>
        <dbReference type="ARBA" id="ARBA00011738"/>
    </source>
</evidence>
<dbReference type="SUPFAM" id="SSF53067">
    <property type="entry name" value="Actin-like ATPase domain"/>
    <property type="match status" value="2"/>
</dbReference>
<proteinExistence type="inferred from homology"/>
<evidence type="ECO:0000256" key="4">
    <source>
        <dbReference type="ARBA" id="ARBA00022490"/>
    </source>
</evidence>
<comment type="subunit">
    <text evidence="3">Homodimer.</text>
</comment>
<dbReference type="AlphaFoldDB" id="A0A1W1DZJ4"/>
<dbReference type="InterPro" id="IPR043129">
    <property type="entry name" value="ATPase_NBD"/>
</dbReference>
<evidence type="ECO:0000256" key="2">
    <source>
        <dbReference type="ARBA" id="ARBA00004496"/>
    </source>
</evidence>
<dbReference type="InterPro" id="IPR004619">
    <property type="entry name" value="Type_III_PanK"/>
</dbReference>
<keyword evidence="8" id="KW-0067">ATP-binding</keyword>
<evidence type="ECO:0000256" key="9">
    <source>
        <dbReference type="ARBA" id="ARBA00022958"/>
    </source>
</evidence>
<evidence type="ECO:0000256" key="10">
    <source>
        <dbReference type="ARBA" id="ARBA00022993"/>
    </source>
</evidence>
<dbReference type="PANTHER" id="PTHR34265">
    <property type="entry name" value="TYPE III PANTOTHENATE KINASE"/>
    <property type="match status" value="1"/>
</dbReference>
<dbReference type="GO" id="GO:0015937">
    <property type="term" value="P:coenzyme A biosynthetic process"/>
    <property type="evidence" value="ECO:0007669"/>
    <property type="project" value="UniProtKB-KW"/>
</dbReference>
<evidence type="ECO:0000256" key="11">
    <source>
        <dbReference type="ARBA" id="ARBA00038036"/>
    </source>
</evidence>
<protein>
    <recommendedName>
        <fullName evidence="12">Type III pantothenate kinase</fullName>
    </recommendedName>
</protein>
<dbReference type="PANTHER" id="PTHR34265:SF1">
    <property type="entry name" value="TYPE III PANTOTHENATE KINASE"/>
    <property type="match status" value="1"/>
</dbReference>
<dbReference type="Gene3D" id="3.30.420.40">
    <property type="match status" value="2"/>
</dbReference>
<reference evidence="13" key="1">
    <citation type="submission" date="2016-10" db="EMBL/GenBank/DDBJ databases">
        <authorList>
            <person name="de Groot N.N."/>
        </authorList>
    </citation>
    <scope>NUCLEOTIDE SEQUENCE</scope>
</reference>
<evidence type="ECO:0000256" key="8">
    <source>
        <dbReference type="ARBA" id="ARBA00022840"/>
    </source>
</evidence>
<dbReference type="GO" id="GO:0005524">
    <property type="term" value="F:ATP binding"/>
    <property type="evidence" value="ECO:0007669"/>
    <property type="project" value="UniProtKB-KW"/>
</dbReference>
<keyword evidence="4" id="KW-0963">Cytoplasm</keyword>
<dbReference type="Pfam" id="PF03309">
    <property type="entry name" value="Pan_kinase"/>
    <property type="match status" value="1"/>
</dbReference>
<keyword evidence="7 13" id="KW-0418">Kinase</keyword>
<evidence type="ECO:0000313" key="13">
    <source>
        <dbReference type="EMBL" id="SFV87037.1"/>
    </source>
</evidence>
<accession>A0A1W1DZJ4</accession>